<accession>A0ABW2ARG5</accession>
<evidence type="ECO:0000256" key="1">
    <source>
        <dbReference type="ARBA" id="ARBA00023063"/>
    </source>
</evidence>
<dbReference type="InterPro" id="IPR020945">
    <property type="entry name" value="DMSO/NO3_reduct_chaperone"/>
</dbReference>
<dbReference type="PANTHER" id="PTHR43680">
    <property type="entry name" value="NITRATE REDUCTASE MOLYBDENUM COFACTOR ASSEMBLY CHAPERONE"/>
    <property type="match status" value="1"/>
</dbReference>
<organism evidence="2 3">
    <name type="scientific">Branchiibius cervicis</name>
    <dbReference type="NCBI Taxonomy" id="908252"/>
    <lineage>
        <taxon>Bacteria</taxon>
        <taxon>Bacillati</taxon>
        <taxon>Actinomycetota</taxon>
        <taxon>Actinomycetes</taxon>
        <taxon>Micrococcales</taxon>
        <taxon>Dermacoccaceae</taxon>
        <taxon>Branchiibius</taxon>
    </lineage>
</organism>
<dbReference type="Proteomes" id="UP001596356">
    <property type="component" value="Unassembled WGS sequence"/>
</dbReference>
<keyword evidence="3" id="KW-1185">Reference proteome</keyword>
<gene>
    <name evidence="2" type="primary">narJ</name>
    <name evidence="2" type="ORF">ACFQBT_06825</name>
</gene>
<dbReference type="InterPro" id="IPR036411">
    <property type="entry name" value="TorD-like_sf"/>
</dbReference>
<dbReference type="RefSeq" id="WP_377821412.1">
    <property type="nucleotide sequence ID" value="NZ_JBHSWJ010000002.1"/>
</dbReference>
<proteinExistence type="predicted"/>
<evidence type="ECO:0000313" key="2">
    <source>
        <dbReference type="EMBL" id="MFC6713562.1"/>
    </source>
</evidence>
<dbReference type="Pfam" id="PF02613">
    <property type="entry name" value="Nitrate_red_del"/>
    <property type="match status" value="1"/>
</dbReference>
<sequence length="221" mass="24232">MRLLRGKGQRDDRVVYLVASRVLEYPNPALLQSLPQLRQALGEQSHGRGDLLLGVLDHLAGRDLEELRQTYVDTFDLSRKHALYLSYWTDGDTRRRGEVLGQFKSVYRRSGFLVDTHGELPDYLPMVLEFAAIADPIAGRELLSSYRASLELLRIALLEHASPYADAVASVCATLPGKSPQSRAEVMAMAGLDGPPGVEPVGLAPYGRTELPLHAVAGGSR</sequence>
<name>A0ABW2ARG5_9MICO</name>
<keyword evidence="1" id="KW-0534">Nitrate assimilation</keyword>
<dbReference type="InterPro" id="IPR003765">
    <property type="entry name" value="NO3_reductase_chaperone_NarJ"/>
</dbReference>
<comment type="caution">
    <text evidence="2">The sequence shown here is derived from an EMBL/GenBank/DDBJ whole genome shotgun (WGS) entry which is preliminary data.</text>
</comment>
<dbReference type="NCBIfam" id="TIGR00684">
    <property type="entry name" value="narJ"/>
    <property type="match status" value="1"/>
</dbReference>
<dbReference type="PANTHER" id="PTHR43680:SF2">
    <property type="entry name" value="NITRATE REDUCTASE MOLYBDENUM COFACTOR ASSEMBLY CHAPERONE NARJ"/>
    <property type="match status" value="1"/>
</dbReference>
<dbReference type="EMBL" id="JBHSWJ010000002">
    <property type="protein sequence ID" value="MFC6713562.1"/>
    <property type="molecule type" value="Genomic_DNA"/>
</dbReference>
<evidence type="ECO:0000313" key="3">
    <source>
        <dbReference type="Proteomes" id="UP001596356"/>
    </source>
</evidence>
<dbReference type="SUPFAM" id="SSF89155">
    <property type="entry name" value="TorD-like"/>
    <property type="match status" value="1"/>
</dbReference>
<protein>
    <submittedName>
        <fullName evidence="2">Nitrate reductase molybdenum cofactor assembly chaperone</fullName>
    </submittedName>
</protein>
<dbReference type="Gene3D" id="1.10.3480.10">
    <property type="entry name" value="TorD-like"/>
    <property type="match status" value="1"/>
</dbReference>
<reference evidence="3" key="1">
    <citation type="journal article" date="2019" name="Int. J. Syst. Evol. Microbiol.">
        <title>The Global Catalogue of Microorganisms (GCM) 10K type strain sequencing project: providing services to taxonomists for standard genome sequencing and annotation.</title>
        <authorList>
            <consortium name="The Broad Institute Genomics Platform"/>
            <consortium name="The Broad Institute Genome Sequencing Center for Infectious Disease"/>
            <person name="Wu L."/>
            <person name="Ma J."/>
        </authorList>
    </citation>
    <scope>NUCLEOTIDE SEQUENCE [LARGE SCALE GENOMIC DNA]</scope>
    <source>
        <strain evidence="3">NBRC 106593</strain>
    </source>
</reference>